<organism evidence="7 8">
    <name type="scientific">Rhodopila globiformis</name>
    <name type="common">Rhodopseudomonas globiformis</name>
    <dbReference type="NCBI Taxonomy" id="1071"/>
    <lineage>
        <taxon>Bacteria</taxon>
        <taxon>Pseudomonadati</taxon>
        <taxon>Pseudomonadota</taxon>
        <taxon>Alphaproteobacteria</taxon>
        <taxon>Acetobacterales</taxon>
        <taxon>Acetobacteraceae</taxon>
        <taxon>Rhodopila</taxon>
    </lineage>
</organism>
<proteinExistence type="predicted"/>
<comment type="subcellular location">
    <subcellularLocation>
        <location evidence="1">Cell membrane</location>
        <topology evidence="1">Multi-pass membrane protein</topology>
    </subcellularLocation>
</comment>
<keyword evidence="8" id="KW-1185">Reference proteome</keyword>
<feature type="transmembrane region" description="Helical" evidence="6">
    <location>
        <begin position="263"/>
        <end position="284"/>
    </location>
</feature>
<keyword evidence="2" id="KW-1003">Cell membrane</keyword>
<feature type="transmembrane region" description="Helical" evidence="6">
    <location>
        <begin position="345"/>
        <end position="367"/>
    </location>
</feature>
<keyword evidence="3 6" id="KW-0812">Transmembrane</keyword>
<evidence type="ECO:0000313" key="8">
    <source>
        <dbReference type="Proteomes" id="UP000239724"/>
    </source>
</evidence>
<evidence type="ECO:0000256" key="1">
    <source>
        <dbReference type="ARBA" id="ARBA00004651"/>
    </source>
</evidence>
<accession>A0A2S6MWZ6</accession>
<name>A0A2S6MWZ6_RHOGL</name>
<evidence type="ECO:0008006" key="9">
    <source>
        <dbReference type="Google" id="ProtNLM"/>
    </source>
</evidence>
<evidence type="ECO:0000256" key="6">
    <source>
        <dbReference type="SAM" id="Phobius"/>
    </source>
</evidence>
<evidence type="ECO:0000256" key="5">
    <source>
        <dbReference type="ARBA" id="ARBA00023136"/>
    </source>
</evidence>
<protein>
    <recommendedName>
        <fullName evidence="9">Cytochrome c oxidase assembly protein</fullName>
    </recommendedName>
</protein>
<evidence type="ECO:0000256" key="4">
    <source>
        <dbReference type="ARBA" id="ARBA00022989"/>
    </source>
</evidence>
<feature type="transmembrane region" description="Helical" evidence="6">
    <location>
        <begin position="197"/>
        <end position="219"/>
    </location>
</feature>
<feature type="transmembrane region" description="Helical" evidence="6">
    <location>
        <begin position="296"/>
        <end position="325"/>
    </location>
</feature>
<evidence type="ECO:0000256" key="3">
    <source>
        <dbReference type="ARBA" id="ARBA00022692"/>
    </source>
</evidence>
<feature type="transmembrane region" description="Helical" evidence="6">
    <location>
        <begin position="118"/>
        <end position="138"/>
    </location>
</feature>
<sequence>MTVVFKRLKYIMVLRAKLLDMDRSDGARAMRCCLRNCPVEGCTGIVPDGGVTHKPLVTCQRRGSRRCLAGVNEPLSTAPAAIPAKFDPLLVMTGLVLAVGTVLWWGDAVHPAEMPVFAPWDFSWIEYLGIALPLLWYLRGLTLTPAAERPHGLRQTAFLAGVALIWVTLQTHFVYLSQHMFFLNRLQHMGMHHLGPFLIALAWPGETLARGMPAAGLRLARARPIGAMLRVVQNPVVAGLLFVGLIWFWLIPNVHFHAMISPVLYTTMNLSMVIDGLLFWFFILDPRPAPPARHSYAVRLVTCILVIFPQLLLGAHLTFAMTPLYSYYDLCGRLFPSVSALLDQHLGGVIVWIPSSMMSSVAFMLMLNNIRLHEDRQNGGNNNDDIEIAPGVRISSRAWTGR</sequence>
<gene>
    <name evidence="7" type="ORF">CCS01_28800</name>
</gene>
<evidence type="ECO:0000313" key="7">
    <source>
        <dbReference type="EMBL" id="PPQ26881.1"/>
    </source>
</evidence>
<dbReference type="Proteomes" id="UP000239724">
    <property type="component" value="Unassembled WGS sequence"/>
</dbReference>
<dbReference type="GO" id="GO:0005886">
    <property type="term" value="C:plasma membrane"/>
    <property type="evidence" value="ECO:0007669"/>
    <property type="project" value="UniProtKB-SubCell"/>
</dbReference>
<comment type="caution">
    <text evidence="7">The sequence shown here is derived from an EMBL/GenBank/DDBJ whole genome shotgun (WGS) entry which is preliminary data.</text>
</comment>
<reference evidence="7 8" key="1">
    <citation type="journal article" date="2018" name="Arch. Microbiol.">
        <title>New insights into the metabolic potential of the phototrophic purple bacterium Rhodopila globiformis DSM 161(T) from its draft genome sequence and evidence for a vanadium-dependent nitrogenase.</title>
        <authorList>
            <person name="Imhoff J.F."/>
            <person name="Rahn T."/>
            <person name="Kunzel S."/>
            <person name="Neulinger S.C."/>
        </authorList>
    </citation>
    <scope>NUCLEOTIDE SEQUENCE [LARGE SCALE GENOMIC DNA]</scope>
    <source>
        <strain evidence="7 8">DSM 161</strain>
    </source>
</reference>
<dbReference type="EMBL" id="NHRY01000264">
    <property type="protein sequence ID" value="PPQ26881.1"/>
    <property type="molecule type" value="Genomic_DNA"/>
</dbReference>
<dbReference type="AlphaFoldDB" id="A0A2S6MWZ6"/>
<dbReference type="Pfam" id="PF09678">
    <property type="entry name" value="Caa3_CtaG"/>
    <property type="match status" value="1"/>
</dbReference>
<dbReference type="InterPro" id="IPR019108">
    <property type="entry name" value="Caa3_assmbl_CtaG-rel"/>
</dbReference>
<feature type="transmembrane region" description="Helical" evidence="6">
    <location>
        <begin position="89"/>
        <end position="106"/>
    </location>
</feature>
<feature type="transmembrane region" description="Helical" evidence="6">
    <location>
        <begin position="158"/>
        <end position="177"/>
    </location>
</feature>
<evidence type="ECO:0000256" key="2">
    <source>
        <dbReference type="ARBA" id="ARBA00022475"/>
    </source>
</evidence>
<keyword evidence="4 6" id="KW-1133">Transmembrane helix</keyword>
<keyword evidence="5 6" id="KW-0472">Membrane</keyword>
<feature type="transmembrane region" description="Helical" evidence="6">
    <location>
        <begin position="231"/>
        <end position="251"/>
    </location>
</feature>